<evidence type="ECO:0000256" key="6">
    <source>
        <dbReference type="RuleBase" id="RU367008"/>
    </source>
</evidence>
<dbReference type="InParanoid" id="A0A1Y1Y8V8"/>
<comment type="similarity">
    <text evidence="2 6">Belongs to the OST5 family.</text>
</comment>
<dbReference type="GO" id="GO:0006487">
    <property type="term" value="P:protein N-linked glycosylation"/>
    <property type="evidence" value="ECO:0007669"/>
    <property type="project" value="UniProtKB-UniRule"/>
</dbReference>
<reference evidence="7 8" key="1">
    <citation type="submission" date="2016-07" db="EMBL/GenBank/DDBJ databases">
        <title>Pervasive Adenine N6-methylation of Active Genes in Fungi.</title>
        <authorList>
            <consortium name="DOE Joint Genome Institute"/>
            <person name="Mondo S.J."/>
            <person name="Dannebaum R.O."/>
            <person name="Kuo R.C."/>
            <person name="Labutti K."/>
            <person name="Haridas S."/>
            <person name="Kuo A."/>
            <person name="Salamov A."/>
            <person name="Ahrendt S.R."/>
            <person name="Lipzen A."/>
            <person name="Sullivan W."/>
            <person name="Andreopoulos W.B."/>
            <person name="Clum A."/>
            <person name="Lindquist E."/>
            <person name="Daum C."/>
            <person name="Ramamoorthy G.K."/>
            <person name="Gryganskyi A."/>
            <person name="Culley D."/>
            <person name="Magnuson J.K."/>
            <person name="James T.Y."/>
            <person name="O'Malley M.A."/>
            <person name="Stajich J.E."/>
            <person name="Spatafora J.W."/>
            <person name="Visel A."/>
            <person name="Grigoriev I.V."/>
        </authorList>
    </citation>
    <scope>NUCLEOTIDE SEQUENCE [LARGE SCALE GENOMIC DNA]</scope>
    <source>
        <strain evidence="7 8">CBS 931.73</strain>
    </source>
</reference>
<evidence type="ECO:0000313" key="8">
    <source>
        <dbReference type="Proteomes" id="UP000193498"/>
    </source>
</evidence>
<feature type="transmembrane region" description="Helical" evidence="6">
    <location>
        <begin position="53"/>
        <end position="74"/>
    </location>
</feature>
<evidence type="ECO:0000313" key="7">
    <source>
        <dbReference type="EMBL" id="ORX94433.1"/>
    </source>
</evidence>
<comment type="subunit">
    <text evidence="6">Component of the oligosaccharyltransferase (OST) complex.</text>
</comment>
<dbReference type="EMBL" id="MCFE01000204">
    <property type="protein sequence ID" value="ORX94433.1"/>
    <property type="molecule type" value="Genomic_DNA"/>
</dbReference>
<evidence type="ECO:0000256" key="2">
    <source>
        <dbReference type="ARBA" id="ARBA00009825"/>
    </source>
</evidence>
<comment type="caution">
    <text evidence="7">The sequence shown here is derived from an EMBL/GenBank/DDBJ whole genome shotgun (WGS) entry which is preliminary data.</text>
</comment>
<comment type="subcellular location">
    <subcellularLocation>
        <location evidence="1 6">Membrane</location>
        <topology evidence="1 6">Multi-pass membrane protein</topology>
    </subcellularLocation>
</comment>
<gene>
    <name evidence="7" type="ORF">K493DRAFT_315489</name>
</gene>
<keyword evidence="8" id="KW-1185">Reference proteome</keyword>
<evidence type="ECO:0000256" key="3">
    <source>
        <dbReference type="ARBA" id="ARBA00022692"/>
    </source>
</evidence>
<dbReference type="AlphaFoldDB" id="A0A1Y1Y8V8"/>
<dbReference type="Proteomes" id="UP000193498">
    <property type="component" value="Unassembled WGS sequence"/>
</dbReference>
<evidence type="ECO:0000256" key="1">
    <source>
        <dbReference type="ARBA" id="ARBA00004141"/>
    </source>
</evidence>
<keyword evidence="3 6" id="KW-0812">Transmembrane</keyword>
<dbReference type="GO" id="GO:0008250">
    <property type="term" value="C:oligosaccharyltransferase complex"/>
    <property type="evidence" value="ECO:0007669"/>
    <property type="project" value="UniProtKB-UniRule"/>
</dbReference>
<dbReference type="Pfam" id="PF05251">
    <property type="entry name" value="Ost5"/>
    <property type="match status" value="1"/>
</dbReference>
<dbReference type="InterPro" id="IPR007915">
    <property type="entry name" value="TMEM258/Ost5"/>
</dbReference>
<feature type="transmembrane region" description="Helical" evidence="6">
    <location>
        <begin position="20"/>
        <end position="41"/>
    </location>
</feature>
<name>A0A1Y1Y8V8_9FUNG</name>
<organism evidence="7 8">
    <name type="scientific">Basidiobolus meristosporus CBS 931.73</name>
    <dbReference type="NCBI Taxonomy" id="1314790"/>
    <lineage>
        <taxon>Eukaryota</taxon>
        <taxon>Fungi</taxon>
        <taxon>Fungi incertae sedis</taxon>
        <taxon>Zoopagomycota</taxon>
        <taxon>Entomophthoromycotina</taxon>
        <taxon>Basidiobolomycetes</taxon>
        <taxon>Basidiobolales</taxon>
        <taxon>Basidiobolaceae</taxon>
        <taxon>Basidiobolus</taxon>
    </lineage>
</organism>
<evidence type="ECO:0000256" key="4">
    <source>
        <dbReference type="ARBA" id="ARBA00022989"/>
    </source>
</evidence>
<dbReference type="STRING" id="1314790.A0A1Y1Y8V8"/>
<protein>
    <recommendedName>
        <fullName evidence="6">Dolichyl-diphosphooligosaccharide-protein glycosyltransferase subunit OST5</fullName>
    </recommendedName>
</protein>
<comment type="function">
    <text evidence="6">Subunit of the oligosaccharyl transferase (OST) complex that catalyzes the initial transfer of a defined glycan (Glc(3)Man(9)GlcNAc(2) in eukaryotes) from the lipid carrier dolichol-pyrophosphate to an asparagine residue within an Asn-X-Ser/Thr consensus motif in nascent polypeptide chains, the first step in protein N-glycosylation. N-glycosylation occurs cotranslationally and the complex associates with the Sec61 complex at the channel-forming translocon complex that mediates protein translocation across the endoplasmic reticulum (ER). All subunits are required for a maximal enzyme activity.</text>
</comment>
<keyword evidence="5 6" id="KW-0472">Membrane</keyword>
<accession>A0A1Y1Y8V8</accession>
<dbReference type="PANTHER" id="PTHR13636">
    <property type="entry name" value="TRANSMEMBRANE PROTEIN 258"/>
    <property type="match status" value="1"/>
</dbReference>
<evidence type="ECO:0000256" key="5">
    <source>
        <dbReference type="ARBA" id="ARBA00023136"/>
    </source>
</evidence>
<keyword evidence="4 6" id="KW-1133">Transmembrane helix</keyword>
<dbReference type="OrthoDB" id="18408at2759"/>
<sequence>MMQALQWTGEPFNSPLPQSLFPLMALILLVLGFISASGFSLANKSLTKELPLAFAASIFLGFGSLFLFQASGIYL</sequence>
<proteinExistence type="inferred from homology"/>